<keyword evidence="2" id="KW-1003">Cell membrane</keyword>
<dbReference type="GO" id="GO:0016757">
    <property type="term" value="F:glycosyltransferase activity"/>
    <property type="evidence" value="ECO:0007669"/>
    <property type="project" value="UniProtKB-KW"/>
</dbReference>
<evidence type="ECO:0000256" key="1">
    <source>
        <dbReference type="ARBA" id="ARBA00004236"/>
    </source>
</evidence>
<keyword evidence="4" id="KW-0808">Transferase</keyword>
<proteinExistence type="predicted"/>
<comment type="subcellular location">
    <subcellularLocation>
        <location evidence="1">Cell membrane</location>
    </subcellularLocation>
</comment>
<evidence type="ECO:0000313" key="7">
    <source>
        <dbReference type="EMBL" id="MBR0552310.1"/>
    </source>
</evidence>
<protein>
    <submittedName>
        <fullName evidence="7">Glycosyltransferase family 2 protein</fullName>
    </submittedName>
</protein>
<organism evidence="7 8">
    <name type="scientific">Stakelama marina</name>
    <dbReference type="NCBI Taxonomy" id="2826939"/>
    <lineage>
        <taxon>Bacteria</taxon>
        <taxon>Pseudomonadati</taxon>
        <taxon>Pseudomonadota</taxon>
        <taxon>Alphaproteobacteria</taxon>
        <taxon>Sphingomonadales</taxon>
        <taxon>Sphingomonadaceae</taxon>
        <taxon>Stakelama</taxon>
    </lineage>
</organism>
<evidence type="ECO:0000256" key="5">
    <source>
        <dbReference type="ARBA" id="ARBA00023136"/>
    </source>
</evidence>
<feature type="domain" description="Glycosyltransferase 2-like" evidence="6">
    <location>
        <begin position="8"/>
        <end position="148"/>
    </location>
</feature>
<evidence type="ECO:0000256" key="3">
    <source>
        <dbReference type="ARBA" id="ARBA00022676"/>
    </source>
</evidence>
<dbReference type="InterPro" id="IPR029044">
    <property type="entry name" value="Nucleotide-diphossugar_trans"/>
</dbReference>
<dbReference type="Gene3D" id="3.90.550.10">
    <property type="entry name" value="Spore Coat Polysaccharide Biosynthesis Protein SpsA, Chain A"/>
    <property type="match status" value="1"/>
</dbReference>
<dbReference type="AlphaFoldDB" id="A0A8T4ICM6"/>
<dbReference type="Proteomes" id="UP000676996">
    <property type="component" value="Unassembled WGS sequence"/>
</dbReference>
<keyword evidence="5" id="KW-0472">Membrane</keyword>
<sequence length="269" mass="30612">MTAPRWTFVIAYYNEADYLADTLKSLGDQTLKRFRLILIDNGSTDGSGEIARNVAATLDGVEARHLTEATPGKIHALEAAMPHIDTEFVAFGDADTFYPPDYLGVAQATYDKGPDDLVAVMAVDVPAPPDGREARRRRFVRSAVASRLWPKQTHTGGFGQTFRTAALKAAGGYSHKYWPYVLMDHEIMQRVLKQGRAAYPYELWCIPSPRRSDRRRVRWTMGERLLYHFTPFAAKDWYFYRFLGPRLAQRKLTHLNLREKPWEGDGKVG</sequence>
<evidence type="ECO:0000256" key="4">
    <source>
        <dbReference type="ARBA" id="ARBA00022679"/>
    </source>
</evidence>
<dbReference type="GO" id="GO:0005886">
    <property type="term" value="C:plasma membrane"/>
    <property type="evidence" value="ECO:0007669"/>
    <property type="project" value="UniProtKB-SubCell"/>
</dbReference>
<evidence type="ECO:0000313" key="8">
    <source>
        <dbReference type="Proteomes" id="UP000676996"/>
    </source>
</evidence>
<dbReference type="InterPro" id="IPR001173">
    <property type="entry name" value="Glyco_trans_2-like"/>
</dbReference>
<dbReference type="PANTHER" id="PTHR43646:SF2">
    <property type="entry name" value="GLYCOSYLTRANSFERASE 2-LIKE DOMAIN-CONTAINING PROTEIN"/>
    <property type="match status" value="1"/>
</dbReference>
<dbReference type="EMBL" id="JAGRQC010000002">
    <property type="protein sequence ID" value="MBR0552310.1"/>
    <property type="molecule type" value="Genomic_DNA"/>
</dbReference>
<accession>A0A8T4ICM6</accession>
<dbReference type="CDD" id="cd00761">
    <property type="entry name" value="Glyco_tranf_GTA_type"/>
    <property type="match status" value="1"/>
</dbReference>
<evidence type="ECO:0000259" key="6">
    <source>
        <dbReference type="Pfam" id="PF00535"/>
    </source>
</evidence>
<keyword evidence="8" id="KW-1185">Reference proteome</keyword>
<evidence type="ECO:0000256" key="2">
    <source>
        <dbReference type="ARBA" id="ARBA00022475"/>
    </source>
</evidence>
<keyword evidence="3" id="KW-0328">Glycosyltransferase</keyword>
<dbReference type="RefSeq" id="WP_284053597.1">
    <property type="nucleotide sequence ID" value="NZ_JAGRQC010000002.1"/>
</dbReference>
<reference evidence="7" key="1">
    <citation type="submission" date="2021-04" db="EMBL/GenBank/DDBJ databases">
        <title>Ouciella asimina sp. nov., isolated from the surface seawater in the hydrothermal field of Okinawa Trough.</title>
        <authorList>
            <person name="Shuang W."/>
        </authorList>
    </citation>
    <scope>NUCLEOTIDE SEQUENCE</scope>
    <source>
        <strain evidence="7">LXI357</strain>
    </source>
</reference>
<comment type="caution">
    <text evidence="7">The sequence shown here is derived from an EMBL/GenBank/DDBJ whole genome shotgun (WGS) entry which is preliminary data.</text>
</comment>
<gene>
    <name evidence="7" type="ORF">J7S20_07320</name>
</gene>
<dbReference type="PANTHER" id="PTHR43646">
    <property type="entry name" value="GLYCOSYLTRANSFERASE"/>
    <property type="match status" value="1"/>
</dbReference>
<dbReference type="Pfam" id="PF00535">
    <property type="entry name" value="Glycos_transf_2"/>
    <property type="match status" value="1"/>
</dbReference>
<name>A0A8T4ICM6_9SPHN</name>
<dbReference type="SUPFAM" id="SSF53448">
    <property type="entry name" value="Nucleotide-diphospho-sugar transferases"/>
    <property type="match status" value="1"/>
</dbReference>